<feature type="compositionally biased region" description="Polar residues" evidence="1">
    <location>
        <begin position="64"/>
        <end position="75"/>
    </location>
</feature>
<feature type="region of interest" description="Disordered" evidence="1">
    <location>
        <begin position="37"/>
        <end position="87"/>
    </location>
</feature>
<feature type="non-terminal residue" evidence="2">
    <location>
        <position position="152"/>
    </location>
</feature>
<feature type="non-terminal residue" evidence="2">
    <location>
        <position position="1"/>
    </location>
</feature>
<proteinExistence type="predicted"/>
<name>A0A091E8W6_CORBR</name>
<dbReference type="STRING" id="85066.A0A091E8W6"/>
<reference evidence="2 3" key="1">
    <citation type="submission" date="2014-04" db="EMBL/GenBank/DDBJ databases">
        <title>Genome evolution of avian class.</title>
        <authorList>
            <person name="Zhang G."/>
            <person name="Li C."/>
        </authorList>
    </citation>
    <scope>NUCLEOTIDE SEQUENCE [LARGE SCALE GENOMIC DNA]</scope>
    <source>
        <strain evidence="2">BGI_N302</strain>
    </source>
</reference>
<dbReference type="AlphaFoldDB" id="A0A091E8W6"/>
<keyword evidence="3" id="KW-1185">Reference proteome</keyword>
<accession>A0A091E8W6</accession>
<dbReference type="PANTHER" id="PTHR46302">
    <property type="entry name" value="DOUBLECORTIN DOMAIN-CONTAINING PROTEIN 1"/>
    <property type="match status" value="1"/>
</dbReference>
<organism evidence="2 3">
    <name type="scientific">Corvus brachyrhynchos</name>
    <name type="common">American crow</name>
    <dbReference type="NCBI Taxonomy" id="85066"/>
    <lineage>
        <taxon>Eukaryota</taxon>
        <taxon>Metazoa</taxon>
        <taxon>Chordata</taxon>
        <taxon>Craniata</taxon>
        <taxon>Vertebrata</taxon>
        <taxon>Euteleostomi</taxon>
        <taxon>Archelosauria</taxon>
        <taxon>Archosauria</taxon>
        <taxon>Dinosauria</taxon>
        <taxon>Saurischia</taxon>
        <taxon>Theropoda</taxon>
        <taxon>Coelurosauria</taxon>
        <taxon>Aves</taxon>
        <taxon>Neognathae</taxon>
        <taxon>Neoaves</taxon>
        <taxon>Telluraves</taxon>
        <taxon>Australaves</taxon>
        <taxon>Passeriformes</taxon>
        <taxon>Corvoidea</taxon>
        <taxon>Corvidae</taxon>
        <taxon>Corvus</taxon>
    </lineage>
</organism>
<dbReference type="GO" id="GO:1902412">
    <property type="term" value="P:regulation of mitotic cytokinesis"/>
    <property type="evidence" value="ECO:0007669"/>
    <property type="project" value="InterPro"/>
</dbReference>
<sequence length="152" mass="17033">CPFLQAYPEFVLTYLEELNEREEVTQTENRIHHGAWSAAHQEIDSSSAEEVTVLSQRQVRDSSAKNASNPNQKQLSGPLDAHLMPADPLGETTQLTVALVRKLEEKHPKASAQSTGDKHEGTMKPGQQTHYKAENPLWNKVTYMLFILPNGK</sequence>
<dbReference type="InterPro" id="IPR043188">
    <property type="entry name" value="DCDC1"/>
</dbReference>
<dbReference type="GO" id="GO:0030496">
    <property type="term" value="C:midbody"/>
    <property type="evidence" value="ECO:0007669"/>
    <property type="project" value="TreeGrafter"/>
</dbReference>
<feature type="region of interest" description="Disordered" evidence="1">
    <location>
        <begin position="104"/>
        <end position="128"/>
    </location>
</feature>
<dbReference type="GO" id="GO:0008017">
    <property type="term" value="F:microtubule binding"/>
    <property type="evidence" value="ECO:0007669"/>
    <property type="project" value="InterPro"/>
</dbReference>
<feature type="compositionally biased region" description="Polar residues" evidence="1">
    <location>
        <begin position="44"/>
        <end position="57"/>
    </location>
</feature>
<gene>
    <name evidence="2" type="ORF">N302_07604</name>
</gene>
<dbReference type="PANTHER" id="PTHR46302:SF3">
    <property type="entry name" value="DOUBLECORTIN DOMAIN-CONTAINING PROTEIN 1"/>
    <property type="match status" value="1"/>
</dbReference>
<dbReference type="Proteomes" id="UP000052976">
    <property type="component" value="Unassembled WGS sequence"/>
</dbReference>
<evidence type="ECO:0000256" key="1">
    <source>
        <dbReference type="SAM" id="MobiDB-lite"/>
    </source>
</evidence>
<evidence type="ECO:0000313" key="2">
    <source>
        <dbReference type="EMBL" id="KFO54508.1"/>
    </source>
</evidence>
<dbReference type="EMBL" id="KK718118">
    <property type="protein sequence ID" value="KFO54508.1"/>
    <property type="molecule type" value="Genomic_DNA"/>
</dbReference>
<protein>
    <submittedName>
        <fullName evidence="2">Uncharacterized protein</fullName>
    </submittedName>
</protein>
<evidence type="ECO:0000313" key="3">
    <source>
        <dbReference type="Proteomes" id="UP000052976"/>
    </source>
</evidence>